<dbReference type="SUPFAM" id="SSF51713">
    <property type="entry name" value="tRNA-guanine transglycosylase"/>
    <property type="match status" value="1"/>
</dbReference>
<dbReference type="EMBL" id="FTOO01000012">
    <property type="protein sequence ID" value="SIT07157.1"/>
    <property type="molecule type" value="Genomic_DNA"/>
</dbReference>
<keyword evidence="4 7" id="KW-0671">Queuosine biosynthesis</keyword>
<dbReference type="NCBIfam" id="TIGR00430">
    <property type="entry name" value="Q_tRNA_tgt"/>
    <property type="match status" value="1"/>
</dbReference>
<feature type="region of interest" description="RNA binding" evidence="7">
    <location>
        <begin position="251"/>
        <end position="257"/>
    </location>
</feature>
<feature type="active site" description="Proton acceptor" evidence="7">
    <location>
        <position position="96"/>
    </location>
</feature>
<feature type="binding site" evidence="7">
    <location>
        <position position="313"/>
    </location>
    <ligand>
        <name>Zn(2+)</name>
        <dbReference type="ChEBI" id="CHEBI:29105"/>
    </ligand>
</feature>
<name>A0A1N7P9G2_9BACL</name>
<dbReference type="Gene3D" id="3.20.20.105">
    <property type="entry name" value="Queuine tRNA-ribosyltransferase-like"/>
    <property type="match status" value="1"/>
</dbReference>
<dbReference type="InterPro" id="IPR004803">
    <property type="entry name" value="TGT"/>
</dbReference>
<feature type="binding site" evidence="7">
    <location>
        <begin position="96"/>
        <end position="100"/>
    </location>
    <ligand>
        <name>substrate</name>
    </ligand>
</feature>
<dbReference type="InterPro" id="IPR036511">
    <property type="entry name" value="TGT-like_sf"/>
</dbReference>
<comment type="function">
    <text evidence="7">Catalyzes the base-exchange of a guanine (G) residue with the queuine precursor 7-aminomethyl-7-deazaguanine (PreQ1) at position 34 (anticodon wobble position) in tRNAs with GU(N) anticodons (tRNA-Asp, -Asn, -His and -Tyr). Catalysis occurs through a double-displacement mechanism. The nucleophile active site attacks the C1' of nucleotide 34 to detach the guanine base from the RNA, forming a covalent enzyme-RNA intermediate. The proton acceptor active site deprotonates the incoming PreQ1, allowing a nucleophilic attack on the C1' of the ribose to form the product. After dissociation, two additional enzymatic reactions on the tRNA convert PreQ1 to queuine (Q), resulting in the hypermodified nucleoside queuosine (7-(((4,5-cis-dihydroxy-2-cyclopenten-1-yl)amino)methyl)-7-deazaguanosine).</text>
</comment>
<dbReference type="Pfam" id="PF01702">
    <property type="entry name" value="TGT"/>
    <property type="match status" value="1"/>
</dbReference>
<dbReference type="EC" id="2.4.2.29" evidence="7"/>
<dbReference type="InterPro" id="IPR050076">
    <property type="entry name" value="ArchSynthase1/Queuine_TRR"/>
</dbReference>
<dbReference type="GO" id="GO:0008479">
    <property type="term" value="F:tRNA-guanosine(34) queuine transglycosylase activity"/>
    <property type="evidence" value="ECO:0007669"/>
    <property type="project" value="UniProtKB-UniRule"/>
</dbReference>
<keyword evidence="1 7" id="KW-0328">Glycosyltransferase</keyword>
<dbReference type="GO" id="GO:0046872">
    <property type="term" value="F:metal ion binding"/>
    <property type="evidence" value="ECO:0007669"/>
    <property type="project" value="UniProtKB-KW"/>
</dbReference>
<feature type="binding site" evidence="7">
    <location>
        <position position="193"/>
    </location>
    <ligand>
        <name>substrate</name>
    </ligand>
</feature>
<evidence type="ECO:0000313" key="9">
    <source>
        <dbReference type="EMBL" id="SIT07157.1"/>
    </source>
</evidence>
<dbReference type="PANTHER" id="PTHR46499">
    <property type="entry name" value="QUEUINE TRNA-RIBOSYLTRANSFERASE"/>
    <property type="match status" value="1"/>
</dbReference>
<keyword evidence="2 7" id="KW-0808">Transferase</keyword>
<keyword evidence="7" id="KW-0479">Metal-binding</keyword>
<comment type="pathway">
    <text evidence="7">tRNA modification; tRNA-queuosine biosynthesis.</text>
</comment>
<dbReference type="GO" id="GO:0008616">
    <property type="term" value="P:tRNA queuosine(34) biosynthetic process"/>
    <property type="evidence" value="ECO:0007669"/>
    <property type="project" value="UniProtKB-UniRule"/>
</dbReference>
<dbReference type="FunFam" id="3.20.20.105:FF:000001">
    <property type="entry name" value="Queuine tRNA-ribosyltransferase"/>
    <property type="match status" value="1"/>
</dbReference>
<feature type="binding site" evidence="7">
    <location>
        <position position="220"/>
    </location>
    <ligand>
        <name>substrate</name>
    </ligand>
</feature>
<dbReference type="NCBIfam" id="TIGR00449">
    <property type="entry name" value="tgt_general"/>
    <property type="match status" value="1"/>
</dbReference>
<dbReference type="GO" id="GO:0005829">
    <property type="term" value="C:cytosol"/>
    <property type="evidence" value="ECO:0007669"/>
    <property type="project" value="TreeGrafter"/>
</dbReference>
<dbReference type="PANTHER" id="PTHR46499:SF1">
    <property type="entry name" value="QUEUINE TRNA-RIBOSYLTRANSFERASE"/>
    <property type="match status" value="1"/>
</dbReference>
<evidence type="ECO:0000256" key="5">
    <source>
        <dbReference type="ARBA" id="ARBA00022833"/>
    </source>
</evidence>
<sequence>MLQAPVRFELIKRCSQTEARRGRLFTPHGVIETPVFMPVGTQATVKTMAPWELEELGAGIILSNTYHLHLRPGEDVVARAGGLHGFMQWKGAVLTDSGGFQVFSLASLRKITDEGVRFRSHIDGSPRFFSPETVMAIENALGADIIMQLDECPPYGATRSYLETSLQRTLAWAKRCKAAHARPEDQALFGIVQGGEHLDLRRRAVEELAELDLPGYAIGGLSVGEPKPLMYEILGHVAPLMPRDKPRYLMGVGSPDDLLEGVERGVDMFDCVLPTRIARNGTVFTSAGKVVMKHAKYREDFGPIDPACSCRVCRTFSRAYIRHLLKADEILGVRLTTYHNVHFLLNLMREIRKSIEEDRFLAFKREFYDRYGYTSEREDV</sequence>
<dbReference type="InterPro" id="IPR002616">
    <property type="entry name" value="tRNA_ribo_trans-like"/>
</dbReference>
<feature type="binding site" evidence="7">
    <location>
        <position position="308"/>
    </location>
    <ligand>
        <name>Zn(2+)</name>
        <dbReference type="ChEBI" id="CHEBI:29105"/>
    </ligand>
</feature>
<accession>A0A1N7P9G2</accession>
<feature type="domain" description="tRNA-guanine(15) transglycosylase-like" evidence="8">
    <location>
        <begin position="17"/>
        <end position="371"/>
    </location>
</feature>
<feature type="binding site" evidence="7">
    <location>
        <position position="339"/>
    </location>
    <ligand>
        <name>Zn(2+)</name>
        <dbReference type="ChEBI" id="CHEBI:29105"/>
    </ligand>
</feature>
<keyword evidence="10" id="KW-1185">Reference proteome</keyword>
<evidence type="ECO:0000256" key="1">
    <source>
        <dbReference type="ARBA" id="ARBA00022676"/>
    </source>
</evidence>
<dbReference type="HAMAP" id="MF_00168">
    <property type="entry name" value="Q_tRNA_Tgt"/>
    <property type="match status" value="1"/>
</dbReference>
<feature type="binding site" evidence="7">
    <location>
        <position position="150"/>
    </location>
    <ligand>
        <name>substrate</name>
    </ligand>
</feature>
<dbReference type="STRING" id="252246.SAMN05421799_11226"/>
<feature type="active site" description="Nucleophile" evidence="7">
    <location>
        <position position="270"/>
    </location>
</feature>
<evidence type="ECO:0000256" key="4">
    <source>
        <dbReference type="ARBA" id="ARBA00022785"/>
    </source>
</evidence>
<evidence type="ECO:0000259" key="8">
    <source>
        <dbReference type="Pfam" id="PF01702"/>
    </source>
</evidence>
<comment type="catalytic activity">
    <reaction evidence="6 7">
        <text>7-aminomethyl-7-carbaguanine + guanosine(34) in tRNA = 7-aminomethyl-7-carbaguanosine(34) in tRNA + guanine</text>
        <dbReference type="Rhea" id="RHEA:24104"/>
        <dbReference type="Rhea" id="RHEA-COMP:10341"/>
        <dbReference type="Rhea" id="RHEA-COMP:10342"/>
        <dbReference type="ChEBI" id="CHEBI:16235"/>
        <dbReference type="ChEBI" id="CHEBI:58703"/>
        <dbReference type="ChEBI" id="CHEBI:74269"/>
        <dbReference type="ChEBI" id="CHEBI:82833"/>
        <dbReference type="EC" id="2.4.2.29"/>
    </reaction>
</comment>
<dbReference type="UniPathway" id="UPA00392"/>
<keyword evidence="5 7" id="KW-0862">Zinc</keyword>
<dbReference type="AlphaFoldDB" id="A0A1N7P9G2"/>
<dbReference type="Proteomes" id="UP000186156">
    <property type="component" value="Unassembled WGS sequence"/>
</dbReference>
<comment type="similarity">
    <text evidence="7">Belongs to the queuine tRNA-ribosyltransferase family.</text>
</comment>
<reference evidence="10" key="1">
    <citation type="submission" date="2017-01" db="EMBL/GenBank/DDBJ databases">
        <authorList>
            <person name="Varghese N."/>
            <person name="Submissions S."/>
        </authorList>
    </citation>
    <scope>NUCLEOTIDE SEQUENCE [LARGE SCALE GENOMIC DNA]</scope>
    <source>
        <strain evidence="10">DSM 16176</strain>
    </source>
</reference>
<organism evidence="9 10">
    <name type="scientific">Alicyclobacillus vulcanalis</name>
    <dbReference type="NCBI Taxonomy" id="252246"/>
    <lineage>
        <taxon>Bacteria</taxon>
        <taxon>Bacillati</taxon>
        <taxon>Bacillota</taxon>
        <taxon>Bacilli</taxon>
        <taxon>Bacillales</taxon>
        <taxon>Alicyclobacillaceae</taxon>
        <taxon>Alicyclobacillus</taxon>
    </lineage>
</organism>
<evidence type="ECO:0000256" key="2">
    <source>
        <dbReference type="ARBA" id="ARBA00022679"/>
    </source>
</evidence>
<feature type="binding site" evidence="7">
    <location>
        <position position="310"/>
    </location>
    <ligand>
        <name>Zn(2+)</name>
        <dbReference type="ChEBI" id="CHEBI:29105"/>
    </ligand>
</feature>
<gene>
    <name evidence="7" type="primary">tgt</name>
    <name evidence="9" type="ORF">SAMN05421799_11226</name>
</gene>
<comment type="subunit">
    <text evidence="7">Homodimer. Within each dimer, one monomer is responsible for RNA recognition and catalysis, while the other monomer binds to the replacement base PreQ1.</text>
</comment>
<evidence type="ECO:0000256" key="7">
    <source>
        <dbReference type="HAMAP-Rule" id="MF_00168"/>
    </source>
</evidence>
<proteinExistence type="inferred from homology"/>
<comment type="cofactor">
    <cofactor evidence="7">
        <name>Zn(2+)</name>
        <dbReference type="ChEBI" id="CHEBI:29105"/>
    </cofactor>
    <text evidence="7">Binds 1 zinc ion per subunit.</text>
</comment>
<evidence type="ECO:0000256" key="3">
    <source>
        <dbReference type="ARBA" id="ARBA00022694"/>
    </source>
</evidence>
<evidence type="ECO:0000256" key="6">
    <source>
        <dbReference type="ARBA" id="ARBA00050112"/>
    </source>
</evidence>
<feature type="region of interest" description="RNA binding; important for wobble base 34 recognition" evidence="7">
    <location>
        <begin position="275"/>
        <end position="279"/>
    </location>
</feature>
<keyword evidence="3 7" id="KW-0819">tRNA processing</keyword>
<protein>
    <recommendedName>
        <fullName evidence="7">Queuine tRNA-ribosyltransferase</fullName>
        <ecNumber evidence="7">2.4.2.29</ecNumber>
    </recommendedName>
    <alternativeName>
        <fullName evidence="7">Guanine insertion enzyme</fullName>
    </alternativeName>
    <alternativeName>
        <fullName evidence="7">tRNA-guanine transglycosylase</fullName>
    </alternativeName>
</protein>
<evidence type="ECO:0000313" key="10">
    <source>
        <dbReference type="Proteomes" id="UP000186156"/>
    </source>
</evidence>